<evidence type="ECO:0000256" key="1">
    <source>
        <dbReference type="ARBA" id="ARBA00004651"/>
    </source>
</evidence>
<dbReference type="InterPro" id="IPR011014">
    <property type="entry name" value="MscS_channel_TM-2"/>
</dbReference>
<evidence type="ECO:0000256" key="5">
    <source>
        <dbReference type="ARBA" id="ARBA00022989"/>
    </source>
</evidence>
<comment type="similarity">
    <text evidence="2">Belongs to the MscS (TC 1.A.23) family.</text>
</comment>
<comment type="caution">
    <text evidence="10">The sequence shown here is derived from an EMBL/GenBank/DDBJ whole genome shotgun (WGS) entry which is preliminary data.</text>
</comment>
<accession>A0A0L0WAV8</accession>
<dbReference type="RefSeq" id="WP_050355174.1">
    <property type="nucleotide sequence ID" value="NZ_LGSS01000006.1"/>
</dbReference>
<evidence type="ECO:0000256" key="2">
    <source>
        <dbReference type="ARBA" id="ARBA00008017"/>
    </source>
</evidence>
<dbReference type="GO" id="GO:0005886">
    <property type="term" value="C:plasma membrane"/>
    <property type="evidence" value="ECO:0007669"/>
    <property type="project" value="UniProtKB-SubCell"/>
</dbReference>
<evidence type="ECO:0000313" key="10">
    <source>
        <dbReference type="EMBL" id="KNF08659.1"/>
    </source>
</evidence>
<dbReference type="InterPro" id="IPR008910">
    <property type="entry name" value="MSC_TM_helix"/>
</dbReference>
<gene>
    <name evidence="10" type="primary">mscS</name>
    <name evidence="10" type="ORF">CLPU_6c01450</name>
</gene>
<organism evidence="10 11">
    <name type="scientific">Gottschalkia purinilytica</name>
    <name type="common">Clostridium purinilyticum</name>
    <dbReference type="NCBI Taxonomy" id="1503"/>
    <lineage>
        <taxon>Bacteria</taxon>
        <taxon>Bacillati</taxon>
        <taxon>Bacillota</taxon>
        <taxon>Tissierellia</taxon>
        <taxon>Tissierellales</taxon>
        <taxon>Gottschalkiaceae</taxon>
        <taxon>Gottschalkia</taxon>
    </lineage>
</organism>
<dbReference type="InterPro" id="IPR011066">
    <property type="entry name" value="MscS_channel_C_sf"/>
</dbReference>
<dbReference type="Pfam" id="PF21082">
    <property type="entry name" value="MS_channel_3rd"/>
    <property type="match status" value="1"/>
</dbReference>
<dbReference type="InterPro" id="IPR006685">
    <property type="entry name" value="MscS_channel_2nd"/>
</dbReference>
<dbReference type="Gene3D" id="3.30.70.100">
    <property type="match status" value="1"/>
</dbReference>
<keyword evidence="3" id="KW-1003">Cell membrane</keyword>
<dbReference type="AlphaFoldDB" id="A0A0L0WAV8"/>
<dbReference type="SUPFAM" id="SSF50182">
    <property type="entry name" value="Sm-like ribonucleoproteins"/>
    <property type="match status" value="1"/>
</dbReference>
<keyword evidence="11" id="KW-1185">Reference proteome</keyword>
<evidence type="ECO:0000256" key="4">
    <source>
        <dbReference type="ARBA" id="ARBA00022692"/>
    </source>
</evidence>
<dbReference type="PANTHER" id="PTHR30221:SF1">
    <property type="entry name" value="SMALL-CONDUCTANCE MECHANOSENSITIVE CHANNEL"/>
    <property type="match status" value="1"/>
</dbReference>
<sequence>MNLGNFKDKGFELIVDKGPNLLWAILVLIVGLWITKWIIKVAENSFKKRKMDDSLFSFLKSFMNFTLKVLVIVTSAIALGLPMSPFITILGTSGLAIGLALKDSLSNFAGGVIILTSRTFSIGDFIEVEGFSGTVKDINLLYTSLNTTDNKKVTIPNASLANSKLTNFSVEKTRRVDLVFSIDRNENIEKAKEIFRKIVESHELILKEPKPIIRVGELVKDSVNFDIKIWCNNDNYWDVYYDINEIVKIEFDKEKINVVSS</sequence>
<feature type="domain" description="Mechanosensitive ion channel MscS" evidence="8">
    <location>
        <begin position="103"/>
        <end position="169"/>
    </location>
</feature>
<feature type="domain" description="Mechanosensitive ion channel MscS C-terminal" evidence="9">
    <location>
        <begin position="176"/>
        <end position="257"/>
    </location>
</feature>
<protein>
    <submittedName>
        <fullName evidence="10">Small-conductance mechanosensitive channel</fullName>
    </submittedName>
</protein>
<evidence type="ECO:0000313" key="11">
    <source>
        <dbReference type="Proteomes" id="UP000037267"/>
    </source>
</evidence>
<dbReference type="Pfam" id="PF00924">
    <property type="entry name" value="MS_channel_2nd"/>
    <property type="match status" value="1"/>
</dbReference>
<dbReference type="Proteomes" id="UP000037267">
    <property type="component" value="Unassembled WGS sequence"/>
</dbReference>
<dbReference type="GO" id="GO:0008381">
    <property type="term" value="F:mechanosensitive monoatomic ion channel activity"/>
    <property type="evidence" value="ECO:0007669"/>
    <property type="project" value="InterPro"/>
</dbReference>
<dbReference type="Gene3D" id="2.30.30.60">
    <property type="match status" value="1"/>
</dbReference>
<dbReference type="SUPFAM" id="SSF82861">
    <property type="entry name" value="Mechanosensitive channel protein MscS (YggB), transmembrane region"/>
    <property type="match status" value="1"/>
</dbReference>
<dbReference type="Gene3D" id="1.10.287.1260">
    <property type="match status" value="1"/>
</dbReference>
<dbReference type="InterPro" id="IPR049278">
    <property type="entry name" value="MS_channel_C"/>
</dbReference>
<proteinExistence type="inferred from homology"/>
<dbReference type="OrthoDB" id="9809206at2"/>
<dbReference type="PANTHER" id="PTHR30221">
    <property type="entry name" value="SMALL-CONDUCTANCE MECHANOSENSITIVE CHANNEL"/>
    <property type="match status" value="1"/>
</dbReference>
<keyword evidence="6 7" id="KW-0472">Membrane</keyword>
<dbReference type="Pfam" id="PF05552">
    <property type="entry name" value="MS_channel_1st_1"/>
    <property type="match status" value="1"/>
</dbReference>
<dbReference type="PATRIC" id="fig|1503.3.peg.2944"/>
<feature type="transmembrane region" description="Helical" evidence="7">
    <location>
        <begin position="20"/>
        <end position="39"/>
    </location>
</feature>
<evidence type="ECO:0000259" key="8">
    <source>
        <dbReference type="Pfam" id="PF00924"/>
    </source>
</evidence>
<reference evidence="11" key="1">
    <citation type="submission" date="2015-07" db="EMBL/GenBank/DDBJ databases">
        <title>Draft genome sequence of the purine-degrading Gottschalkia purinilyticum DSM 1384 (formerly Clostridium purinilyticum).</title>
        <authorList>
            <person name="Poehlein A."/>
            <person name="Schiel-Bengelsdorf B."/>
            <person name="Bengelsdorf F.R."/>
            <person name="Daniel R."/>
            <person name="Duerre P."/>
        </authorList>
    </citation>
    <scope>NUCLEOTIDE SEQUENCE [LARGE SCALE GENOMIC DNA]</scope>
    <source>
        <strain evidence="11">DSM 1384</strain>
    </source>
</reference>
<keyword evidence="5 7" id="KW-1133">Transmembrane helix</keyword>
<dbReference type="PROSITE" id="PS01246">
    <property type="entry name" value="UPF0003"/>
    <property type="match status" value="1"/>
</dbReference>
<dbReference type="InterPro" id="IPR023408">
    <property type="entry name" value="MscS_beta-dom_sf"/>
</dbReference>
<evidence type="ECO:0000256" key="3">
    <source>
        <dbReference type="ARBA" id="ARBA00022475"/>
    </source>
</evidence>
<evidence type="ECO:0000256" key="7">
    <source>
        <dbReference type="SAM" id="Phobius"/>
    </source>
</evidence>
<dbReference type="STRING" id="1503.CLPU_6c01450"/>
<dbReference type="InterPro" id="IPR045275">
    <property type="entry name" value="MscS_archaea/bacteria_type"/>
</dbReference>
<dbReference type="InterPro" id="IPR010920">
    <property type="entry name" value="LSM_dom_sf"/>
</dbReference>
<dbReference type="InterPro" id="IPR006686">
    <property type="entry name" value="MscS_channel_CS"/>
</dbReference>
<evidence type="ECO:0000259" key="9">
    <source>
        <dbReference type="Pfam" id="PF21082"/>
    </source>
</evidence>
<dbReference type="EMBL" id="LGSS01000006">
    <property type="protein sequence ID" value="KNF08659.1"/>
    <property type="molecule type" value="Genomic_DNA"/>
</dbReference>
<keyword evidence="4 7" id="KW-0812">Transmembrane</keyword>
<dbReference type="SUPFAM" id="SSF82689">
    <property type="entry name" value="Mechanosensitive channel protein MscS (YggB), C-terminal domain"/>
    <property type="match status" value="1"/>
</dbReference>
<comment type="subcellular location">
    <subcellularLocation>
        <location evidence="1">Cell membrane</location>
        <topology evidence="1">Multi-pass membrane protein</topology>
    </subcellularLocation>
</comment>
<evidence type="ECO:0000256" key="6">
    <source>
        <dbReference type="ARBA" id="ARBA00023136"/>
    </source>
</evidence>
<name>A0A0L0WAV8_GOTPU</name>